<accession>A0A385TIJ7</accession>
<proteinExistence type="predicted"/>
<dbReference type="Gene3D" id="3.90.550.10">
    <property type="entry name" value="Spore Coat Polysaccharide Biosynthesis Protein SpsA, Chain A"/>
    <property type="match status" value="1"/>
</dbReference>
<evidence type="ECO:0000313" key="1">
    <source>
        <dbReference type="EMBL" id="AYB43311.1"/>
    </source>
</evidence>
<dbReference type="InterPro" id="IPR029044">
    <property type="entry name" value="Nucleotide-diphossugar_trans"/>
</dbReference>
<dbReference type="SUPFAM" id="SSF53448">
    <property type="entry name" value="Nucleotide-diphospho-sugar transferases"/>
    <property type="match status" value="1"/>
</dbReference>
<name>A0A385TIJ7_PAELA</name>
<dbReference type="RefSeq" id="WP_119847331.1">
    <property type="nucleotide sequence ID" value="NZ_CP032412.1"/>
</dbReference>
<dbReference type="AlphaFoldDB" id="A0A385TIJ7"/>
<dbReference type="EMBL" id="CP032412">
    <property type="protein sequence ID" value="AYB43311.1"/>
    <property type="molecule type" value="Genomic_DNA"/>
</dbReference>
<dbReference type="KEGG" id="plw:D5F53_08465"/>
<sequence length="288" mass="32880">MELKIIHTLPLFIRESSRENDLLMASLALSSLQRSREHSTVLFNQGCLTNEELHQWLQTLGLSSVILGNGANIGIAAARQSCFEFIWEHFPEAGYISEIHVDMLFPPDWHEPLLRYLERTDEPMVSPGIVTSTGELQPLGEFIVLPKTPGELSEMLQRLSRKGIADGFVHPVVHRAEALRHIGGYDTRFLSGKQGYEDDSLLLGMRYYMGTRTAWRPKCCLESWVYHATMAQRMSMPDKYTDFSMNEAGLFHQYGAYGLRELAEIHNGSGEFRRLFRKYTPEHKGVTE</sequence>
<protein>
    <recommendedName>
        <fullName evidence="3">Glycosyltransferase family 2 protein</fullName>
    </recommendedName>
</protein>
<organism evidence="1 2">
    <name type="scientific">Paenibacillus lautus</name>
    <name type="common">Bacillus lautus</name>
    <dbReference type="NCBI Taxonomy" id="1401"/>
    <lineage>
        <taxon>Bacteria</taxon>
        <taxon>Bacillati</taxon>
        <taxon>Bacillota</taxon>
        <taxon>Bacilli</taxon>
        <taxon>Bacillales</taxon>
        <taxon>Paenibacillaceae</taxon>
        <taxon>Paenibacillus</taxon>
    </lineage>
</organism>
<reference evidence="1 2" key="1">
    <citation type="submission" date="2018-09" db="EMBL/GenBank/DDBJ databases">
        <title>Genome Sequence of Paenibacillus lautus Strain E7593-69, Azo Dye-Degrading Bacteria, Isolated from Commercial Tattoo Inks.</title>
        <authorList>
            <person name="Nho S.W."/>
            <person name="Kim S.-J."/>
            <person name="Kweon O."/>
            <person name="Cerniglia C.E."/>
        </authorList>
    </citation>
    <scope>NUCLEOTIDE SEQUENCE [LARGE SCALE GENOMIC DNA]</scope>
    <source>
        <strain evidence="1 2">E7593-69</strain>
    </source>
</reference>
<evidence type="ECO:0000313" key="2">
    <source>
        <dbReference type="Proteomes" id="UP000266552"/>
    </source>
</evidence>
<evidence type="ECO:0008006" key="3">
    <source>
        <dbReference type="Google" id="ProtNLM"/>
    </source>
</evidence>
<keyword evidence="2" id="KW-1185">Reference proteome</keyword>
<gene>
    <name evidence="1" type="ORF">D5F53_08465</name>
</gene>
<dbReference type="Proteomes" id="UP000266552">
    <property type="component" value="Chromosome"/>
</dbReference>